<evidence type="ECO:0000256" key="1">
    <source>
        <dbReference type="SAM" id="SignalP"/>
    </source>
</evidence>
<protein>
    <recommendedName>
        <fullName evidence="4">Outer membrane protein beta-barrel domain-containing protein</fullName>
    </recommendedName>
</protein>
<proteinExistence type="predicted"/>
<gene>
    <name evidence="2" type="ORF">IAB93_04360</name>
</gene>
<dbReference type="Proteomes" id="UP000823597">
    <property type="component" value="Unassembled WGS sequence"/>
</dbReference>
<evidence type="ECO:0000313" key="2">
    <source>
        <dbReference type="EMBL" id="MBO8465216.1"/>
    </source>
</evidence>
<comment type="caution">
    <text evidence="2">The sequence shown here is derived from an EMBL/GenBank/DDBJ whole genome shotgun (WGS) entry which is preliminary data.</text>
</comment>
<name>A0A9D9I3E5_9BACT</name>
<sequence length="297" mass="32872">MIFNRNRFSVVFRLSLLVALLSGVPDVAFASAPEINGSCPQADLEKRIDRSDEEAQDGTASEYSGFDRGLGRNKSFVFVPKGTVMAGLSVSYANYDFNNYKFLMIDGLTLSGTTFGIAPHVSYFVRDNLSVGARFDYDTYNLGMGGASIDLSDDLGFDISDFTMINRSYTASITMRNYFPIGVSKRFGFFTEVRLSGGYGQSKNYKQVAEDKYGTYQEMAQLGLGLTPGVVFFVTNETALEVSVGVLGFDYKRVTQYTNQVYEGTYEKSGANFKINILNINFGLTFYIPTAVSRGRK</sequence>
<dbReference type="EMBL" id="JADIME010000044">
    <property type="protein sequence ID" value="MBO8465216.1"/>
    <property type="molecule type" value="Genomic_DNA"/>
</dbReference>
<dbReference type="AlphaFoldDB" id="A0A9D9I3E5"/>
<reference evidence="2" key="1">
    <citation type="submission" date="2020-10" db="EMBL/GenBank/DDBJ databases">
        <authorList>
            <person name="Gilroy R."/>
        </authorList>
    </citation>
    <scope>NUCLEOTIDE SEQUENCE</scope>
    <source>
        <strain evidence="2">10037</strain>
    </source>
</reference>
<organism evidence="2 3">
    <name type="scientific">Candidatus Merdivivens pullistercoris</name>
    <dbReference type="NCBI Taxonomy" id="2840873"/>
    <lineage>
        <taxon>Bacteria</taxon>
        <taxon>Pseudomonadati</taxon>
        <taxon>Bacteroidota</taxon>
        <taxon>Bacteroidia</taxon>
        <taxon>Bacteroidales</taxon>
        <taxon>Muribaculaceae</taxon>
        <taxon>Muribaculaceae incertae sedis</taxon>
        <taxon>Candidatus Merdivivens</taxon>
    </lineage>
</organism>
<feature type="signal peptide" evidence="1">
    <location>
        <begin position="1"/>
        <end position="30"/>
    </location>
</feature>
<keyword evidence="1" id="KW-0732">Signal</keyword>
<evidence type="ECO:0008006" key="4">
    <source>
        <dbReference type="Google" id="ProtNLM"/>
    </source>
</evidence>
<feature type="chain" id="PRO_5038996441" description="Outer membrane protein beta-barrel domain-containing protein" evidence="1">
    <location>
        <begin position="31"/>
        <end position="297"/>
    </location>
</feature>
<reference evidence="2" key="2">
    <citation type="journal article" date="2021" name="PeerJ">
        <title>Extensive microbial diversity within the chicken gut microbiome revealed by metagenomics and culture.</title>
        <authorList>
            <person name="Gilroy R."/>
            <person name="Ravi A."/>
            <person name="Getino M."/>
            <person name="Pursley I."/>
            <person name="Horton D.L."/>
            <person name="Alikhan N.F."/>
            <person name="Baker D."/>
            <person name="Gharbi K."/>
            <person name="Hall N."/>
            <person name="Watson M."/>
            <person name="Adriaenssens E.M."/>
            <person name="Foster-Nyarko E."/>
            <person name="Jarju S."/>
            <person name="Secka A."/>
            <person name="Antonio M."/>
            <person name="Oren A."/>
            <person name="Chaudhuri R.R."/>
            <person name="La Ragione R."/>
            <person name="Hildebrand F."/>
            <person name="Pallen M.J."/>
        </authorList>
    </citation>
    <scope>NUCLEOTIDE SEQUENCE</scope>
    <source>
        <strain evidence="2">10037</strain>
    </source>
</reference>
<evidence type="ECO:0000313" key="3">
    <source>
        <dbReference type="Proteomes" id="UP000823597"/>
    </source>
</evidence>
<accession>A0A9D9I3E5</accession>